<comment type="cofactor">
    <cofactor evidence="6">
        <name>Mg(2+)</name>
        <dbReference type="ChEBI" id="CHEBI:18420"/>
    </cofactor>
    <text evidence="6">Binds 1 Mg(2+) ion per monomer.</text>
</comment>
<name>A0ABR9G574_9GAMM</name>
<accession>A0ABR9G574</accession>
<proteinExistence type="inferred from homology"/>
<dbReference type="PANTHER" id="PTHR10491:SF4">
    <property type="entry name" value="METHIONINE ADENOSYLTRANSFERASE 2 SUBUNIT BETA"/>
    <property type="match status" value="1"/>
</dbReference>
<comment type="pathway">
    <text evidence="1 6">Carbohydrate biosynthesis; dTDP-L-rhamnose biosynthesis.</text>
</comment>
<organism evidence="8 9">
    <name type="scientific">Dyella acidiphila</name>
    <dbReference type="NCBI Taxonomy" id="2775866"/>
    <lineage>
        <taxon>Bacteria</taxon>
        <taxon>Pseudomonadati</taxon>
        <taxon>Pseudomonadota</taxon>
        <taxon>Gammaproteobacteria</taxon>
        <taxon>Lysobacterales</taxon>
        <taxon>Rhodanobacteraceae</taxon>
        <taxon>Dyella</taxon>
    </lineage>
</organism>
<dbReference type="InterPro" id="IPR005913">
    <property type="entry name" value="dTDP_dehydrorham_reduct"/>
</dbReference>
<evidence type="ECO:0000256" key="2">
    <source>
        <dbReference type="ARBA" id="ARBA00010944"/>
    </source>
</evidence>
<dbReference type="NCBIfam" id="TIGR01214">
    <property type="entry name" value="rmlD"/>
    <property type="match status" value="1"/>
</dbReference>
<evidence type="ECO:0000256" key="6">
    <source>
        <dbReference type="RuleBase" id="RU364082"/>
    </source>
</evidence>
<keyword evidence="6 8" id="KW-0560">Oxidoreductase</keyword>
<dbReference type="GO" id="GO:0008831">
    <property type="term" value="F:dTDP-4-dehydrorhamnose reductase activity"/>
    <property type="evidence" value="ECO:0007669"/>
    <property type="project" value="UniProtKB-EC"/>
</dbReference>
<dbReference type="InterPro" id="IPR029903">
    <property type="entry name" value="RmlD-like-bd"/>
</dbReference>
<feature type="domain" description="RmlD-like substrate binding" evidence="7">
    <location>
        <begin position="1"/>
        <end position="306"/>
    </location>
</feature>
<dbReference type="RefSeq" id="WP_192554052.1">
    <property type="nucleotide sequence ID" value="NZ_JACZZA010000001.1"/>
</dbReference>
<evidence type="ECO:0000259" key="7">
    <source>
        <dbReference type="Pfam" id="PF04321"/>
    </source>
</evidence>
<comment type="catalytic activity">
    <reaction evidence="5 6">
        <text>dTDP-beta-L-rhamnose + NADP(+) = dTDP-4-dehydro-beta-L-rhamnose + NADPH + H(+)</text>
        <dbReference type="Rhea" id="RHEA:21796"/>
        <dbReference type="ChEBI" id="CHEBI:15378"/>
        <dbReference type="ChEBI" id="CHEBI:57510"/>
        <dbReference type="ChEBI" id="CHEBI:57783"/>
        <dbReference type="ChEBI" id="CHEBI:58349"/>
        <dbReference type="ChEBI" id="CHEBI:62830"/>
        <dbReference type="EC" id="1.1.1.133"/>
    </reaction>
</comment>
<keyword evidence="6" id="KW-0521">NADP</keyword>
<dbReference type="CDD" id="cd05254">
    <property type="entry name" value="dTDP_HR_like_SDR_e"/>
    <property type="match status" value="1"/>
</dbReference>
<comment type="function">
    <text evidence="6">Catalyzes the reduction of dTDP-6-deoxy-L-lyxo-4-hexulose to yield dTDP-L-rhamnose.</text>
</comment>
<gene>
    <name evidence="8" type="primary">rfbD</name>
    <name evidence="8" type="ORF">IGX34_02360</name>
</gene>
<evidence type="ECO:0000256" key="3">
    <source>
        <dbReference type="ARBA" id="ARBA00012929"/>
    </source>
</evidence>
<sequence>MKILLLGANGQLGRSFIEHGGLARQGSLIAATRDGLRFDGAEAETADLSQPESLQPMLDRHRPDIIVNTAAYTAVDRAESEEALATRINGDAVGVLGTWAAANQVLVVHYSTDYVFNGRGTTPYAPDAPTEPLGAYGRSKLAGEQALAASGAAHLLLRTAWVYAPHGNNFLRTMLRLGAEREQLKVVADQQGSPTDTRLIVDATLAALSSWQQADAGRRRELSGTYHLVASGHTSWHGFASAIMQEAKARGLLARVPEITPISTRQFPTPAQRPGWSVLDNSGFQRQFGYPLPAWQQGLRHVIETLYGLVP</sequence>
<dbReference type="EMBL" id="JACZZA010000001">
    <property type="protein sequence ID" value="MBE1159210.1"/>
    <property type="molecule type" value="Genomic_DNA"/>
</dbReference>
<evidence type="ECO:0000256" key="5">
    <source>
        <dbReference type="ARBA" id="ARBA00048200"/>
    </source>
</evidence>
<dbReference type="SUPFAM" id="SSF51735">
    <property type="entry name" value="NAD(P)-binding Rossmann-fold domains"/>
    <property type="match status" value="1"/>
</dbReference>
<dbReference type="InterPro" id="IPR036291">
    <property type="entry name" value="NAD(P)-bd_dom_sf"/>
</dbReference>
<evidence type="ECO:0000313" key="8">
    <source>
        <dbReference type="EMBL" id="MBE1159210.1"/>
    </source>
</evidence>
<evidence type="ECO:0000256" key="4">
    <source>
        <dbReference type="ARBA" id="ARBA00017099"/>
    </source>
</evidence>
<dbReference type="PANTHER" id="PTHR10491">
    <property type="entry name" value="DTDP-4-DEHYDRORHAMNOSE REDUCTASE"/>
    <property type="match status" value="1"/>
</dbReference>
<dbReference type="Gene3D" id="3.40.50.720">
    <property type="entry name" value="NAD(P)-binding Rossmann-like Domain"/>
    <property type="match status" value="1"/>
</dbReference>
<protein>
    <recommendedName>
        <fullName evidence="4 6">dTDP-4-dehydrorhamnose reductase</fullName>
        <ecNumber evidence="3 6">1.1.1.133</ecNumber>
    </recommendedName>
</protein>
<dbReference type="Pfam" id="PF04321">
    <property type="entry name" value="RmlD_sub_bind"/>
    <property type="match status" value="1"/>
</dbReference>
<keyword evidence="9" id="KW-1185">Reference proteome</keyword>
<reference evidence="8 9" key="1">
    <citation type="submission" date="2020-09" db="EMBL/GenBank/DDBJ databases">
        <title>Dyella sp. 7MK23 isolated from forest soil.</title>
        <authorList>
            <person name="Fu J."/>
        </authorList>
    </citation>
    <scope>NUCLEOTIDE SEQUENCE [LARGE SCALE GENOMIC DNA]</scope>
    <source>
        <strain evidence="8 9">7MK23</strain>
    </source>
</reference>
<evidence type="ECO:0000313" key="9">
    <source>
        <dbReference type="Proteomes" id="UP000651010"/>
    </source>
</evidence>
<evidence type="ECO:0000256" key="1">
    <source>
        <dbReference type="ARBA" id="ARBA00004781"/>
    </source>
</evidence>
<comment type="caution">
    <text evidence="8">The sequence shown here is derived from an EMBL/GenBank/DDBJ whole genome shotgun (WGS) entry which is preliminary data.</text>
</comment>
<comment type="similarity">
    <text evidence="2 6">Belongs to the dTDP-4-dehydrorhamnose reductase family.</text>
</comment>
<dbReference type="Proteomes" id="UP000651010">
    <property type="component" value="Unassembled WGS sequence"/>
</dbReference>
<dbReference type="EC" id="1.1.1.133" evidence="3 6"/>
<dbReference type="Gene3D" id="3.90.25.10">
    <property type="entry name" value="UDP-galactose 4-epimerase, domain 1"/>
    <property type="match status" value="1"/>
</dbReference>